<gene>
    <name evidence="2" type="ORF">R4I43_32995</name>
</gene>
<accession>A0ABU6AL45</accession>
<proteinExistence type="predicted"/>
<feature type="region of interest" description="Disordered" evidence="1">
    <location>
        <begin position="56"/>
        <end position="75"/>
    </location>
</feature>
<dbReference type="EMBL" id="JAWLNX010000039">
    <property type="protein sequence ID" value="MEB3372228.1"/>
    <property type="molecule type" value="Genomic_DNA"/>
</dbReference>
<protein>
    <recommendedName>
        <fullName evidence="4">Centromere-binding protein ParB C-terminal domain-containing protein</fullName>
    </recommendedName>
</protein>
<reference evidence="2 3" key="1">
    <citation type="submission" date="2023-10" db="EMBL/GenBank/DDBJ databases">
        <title>Saccharopolyspora sp. nov., isolated from mangrove soil.</title>
        <authorList>
            <person name="Lu Y."/>
            <person name="Liu W."/>
        </authorList>
    </citation>
    <scope>NUCLEOTIDE SEQUENCE [LARGE SCALE GENOMIC DNA]</scope>
    <source>
        <strain evidence="2 3">S2-29</strain>
    </source>
</reference>
<comment type="caution">
    <text evidence="2">The sequence shown here is derived from an EMBL/GenBank/DDBJ whole genome shotgun (WGS) entry which is preliminary data.</text>
</comment>
<keyword evidence="3" id="KW-1185">Reference proteome</keyword>
<organism evidence="2 3">
    <name type="scientific">Saccharopolyspora mangrovi</name>
    <dbReference type="NCBI Taxonomy" id="3082379"/>
    <lineage>
        <taxon>Bacteria</taxon>
        <taxon>Bacillati</taxon>
        <taxon>Actinomycetota</taxon>
        <taxon>Actinomycetes</taxon>
        <taxon>Pseudonocardiales</taxon>
        <taxon>Pseudonocardiaceae</taxon>
        <taxon>Saccharopolyspora</taxon>
    </lineage>
</organism>
<sequence length="75" mass="8647">MFTRKGGNRMDEETRSRLAEIRSLAEELFPETIEAEIGRARVEAYQAGIRFAADFIEHGPKERSRPDADIPMPRR</sequence>
<evidence type="ECO:0000256" key="1">
    <source>
        <dbReference type="SAM" id="MobiDB-lite"/>
    </source>
</evidence>
<name>A0ABU6AL45_9PSEU</name>
<evidence type="ECO:0008006" key="4">
    <source>
        <dbReference type="Google" id="ProtNLM"/>
    </source>
</evidence>
<feature type="compositionally biased region" description="Basic and acidic residues" evidence="1">
    <location>
        <begin position="56"/>
        <end position="68"/>
    </location>
</feature>
<evidence type="ECO:0000313" key="2">
    <source>
        <dbReference type="EMBL" id="MEB3372228.1"/>
    </source>
</evidence>
<dbReference type="Proteomes" id="UP001327093">
    <property type="component" value="Unassembled WGS sequence"/>
</dbReference>
<evidence type="ECO:0000313" key="3">
    <source>
        <dbReference type="Proteomes" id="UP001327093"/>
    </source>
</evidence>